<sequence>MHSISWVRQGLIEDWSKDWEPILEGLTFYVKYVGSHLVDETGGEDVTADAIKTIVNMAKMAGTKLERVALTVSLRGISVTSLTSAFRMDISIFRISHCTADAHYDHVFAFLATNPNETTECHAFLCPKRKMTEAVTLTVAQSFKLAFDCWSKAEKKKMLLLKKEMEEEQWEDEGIFACLDGGEKRPRQRAMSLNDPWIPPRPTSPNSFIKNLGFEDDFVEVSKGFSRIPNGHPMLDVQSPSKDREAFQEFLIPASPTCMQAAWDNFLEDDPHSDLMSF</sequence>
<dbReference type="SUPFAM" id="SSF50729">
    <property type="entry name" value="PH domain-like"/>
    <property type="match status" value="1"/>
</dbReference>
<evidence type="ECO:0000313" key="3">
    <source>
        <dbReference type="Proteomes" id="UP000677054"/>
    </source>
</evidence>
<accession>A0A7R9FSK9</accession>
<dbReference type="AlphaFoldDB" id="A0A7R9FSK9"/>
<dbReference type="SMART" id="SM00462">
    <property type="entry name" value="PTB"/>
    <property type="match status" value="1"/>
</dbReference>
<proteinExistence type="predicted"/>
<dbReference type="Gene3D" id="2.30.29.30">
    <property type="entry name" value="Pleckstrin-homology domain (PH domain)/Phosphotyrosine-binding domain (PTB)"/>
    <property type="match status" value="1"/>
</dbReference>
<dbReference type="OrthoDB" id="9999955at2759"/>
<dbReference type="PROSITE" id="PS01179">
    <property type="entry name" value="PID"/>
    <property type="match status" value="1"/>
</dbReference>
<keyword evidence="3" id="KW-1185">Reference proteome</keyword>
<name>A0A7R9FSK9_9CRUS</name>
<dbReference type="Pfam" id="PF14719">
    <property type="entry name" value="PID_2"/>
    <property type="match status" value="1"/>
</dbReference>
<protein>
    <recommendedName>
        <fullName evidence="1">PID domain-containing protein</fullName>
    </recommendedName>
</protein>
<dbReference type="InterPro" id="IPR051133">
    <property type="entry name" value="Adapter_Engulfment-Domain"/>
</dbReference>
<dbReference type="EMBL" id="CAJPEV010005185">
    <property type="protein sequence ID" value="CAG0902863.1"/>
    <property type="molecule type" value="Genomic_DNA"/>
</dbReference>
<dbReference type="InterPro" id="IPR011993">
    <property type="entry name" value="PH-like_dom_sf"/>
</dbReference>
<dbReference type="PANTHER" id="PTHR11232:SF74">
    <property type="entry name" value="PTB DOMAIN-CONTAINING ADAPTER PROTEIN CED-6-LIKE PROTEIN"/>
    <property type="match status" value="1"/>
</dbReference>
<dbReference type="Proteomes" id="UP000677054">
    <property type="component" value="Unassembled WGS sequence"/>
</dbReference>
<evidence type="ECO:0000259" key="1">
    <source>
        <dbReference type="PROSITE" id="PS01179"/>
    </source>
</evidence>
<gene>
    <name evidence="2" type="ORF">DSTB1V02_LOCUS12784</name>
</gene>
<dbReference type="InterPro" id="IPR006020">
    <property type="entry name" value="PTB/PI_dom"/>
</dbReference>
<dbReference type="CDD" id="cd13159">
    <property type="entry name" value="PTB_LDLRAP-mammal-like"/>
    <property type="match status" value="1"/>
</dbReference>
<evidence type="ECO:0000313" key="2">
    <source>
        <dbReference type="EMBL" id="CAD7253033.1"/>
    </source>
</evidence>
<reference evidence="2" key="1">
    <citation type="submission" date="2020-11" db="EMBL/GenBank/DDBJ databases">
        <authorList>
            <person name="Tran Van P."/>
        </authorList>
    </citation>
    <scope>NUCLEOTIDE SEQUENCE</scope>
</reference>
<dbReference type="PANTHER" id="PTHR11232">
    <property type="entry name" value="PHOSPHOTYROSINE INTERACTION DOMAIN-CONTAINING FAMILY MEMBER"/>
    <property type="match status" value="1"/>
</dbReference>
<feature type="domain" description="PID" evidence="1">
    <location>
        <begin position="25"/>
        <end position="156"/>
    </location>
</feature>
<organism evidence="2">
    <name type="scientific">Darwinula stevensoni</name>
    <dbReference type="NCBI Taxonomy" id="69355"/>
    <lineage>
        <taxon>Eukaryota</taxon>
        <taxon>Metazoa</taxon>
        <taxon>Ecdysozoa</taxon>
        <taxon>Arthropoda</taxon>
        <taxon>Crustacea</taxon>
        <taxon>Oligostraca</taxon>
        <taxon>Ostracoda</taxon>
        <taxon>Podocopa</taxon>
        <taxon>Podocopida</taxon>
        <taxon>Darwinulocopina</taxon>
        <taxon>Darwinuloidea</taxon>
        <taxon>Darwinulidae</taxon>
        <taxon>Darwinula</taxon>
    </lineage>
</organism>
<dbReference type="EMBL" id="LR904702">
    <property type="protein sequence ID" value="CAD7253033.1"/>
    <property type="molecule type" value="Genomic_DNA"/>
</dbReference>